<evidence type="ECO:0000313" key="1">
    <source>
        <dbReference type="EMBL" id="BDT62893.1"/>
    </source>
</evidence>
<dbReference type="Gene3D" id="3.40.50.410">
    <property type="entry name" value="von Willebrand factor, type A domain"/>
    <property type="match status" value="1"/>
</dbReference>
<organism evidence="1">
    <name type="scientific">Trachysalambria curvirostris majanivirus</name>
    <dbReference type="NCBI Taxonomy" id="2984281"/>
    <lineage>
        <taxon>Viruses</taxon>
        <taxon>Viruses incertae sedis</taxon>
        <taxon>Naldaviricetes</taxon>
        <taxon>Nimaviridae</taxon>
    </lineage>
</organism>
<accession>A0A9C7BMT3</accession>
<protein>
    <recommendedName>
        <fullName evidence="2">VWFA domain-containing protein</fullName>
    </recommendedName>
</protein>
<proteinExistence type="predicted"/>
<sequence>MKMDDDIHFKVFKAEEYENGIVHTFLQVPTCLPCIQNDDIYNILMVDASSSMHYAVPHIVDGWNENIRPILKGRTRIYSFATKVKLLESDSLRRQDLIYGGSTNLTSALNIIRHEVDNCSESNICIFLITDGDHNVGGILPDIEIEKMKPPLGKNVNVYLLGVGQDFPVRYSIDIRSRLHNGNSNIPSLFWANVVFWIEAECVHDVIIREMKNIKNELMKGIMANKLSHNGYSLPGLYSKTDVYPGEWIYFSEPPIELKDLSMIVNGKKILINCDSPGIITADHLLNDIFRQWNSIIIQQDRKNEKIPDGIFILMETLFNKCCDDLMKDDNKRDNIGDLKEKYNSLITQNKKIITRNKFMDEIELAETILKTTVTTSKYDKRNLIIKGRNIAAYDRDIKNFKNIYEQIKPKIMSLPNSTPDELCSITQTSTVEYLKENDIDFNVRKFDFMKTFPITGIPAYAPIKDASQINPWTMVIKHILVSPYAVLSQQVLEGAAEVDVSTIGKRDKDYQLQTDNDKTVFNIIIPIIPANAIDTLKPLLKSDLYMMMTTLCILKNPHIIEYNAHLAALGCAWIKTLCEFPIKSRPEYASVRLDDIARTAKIYLDRPSVKHYIDLLSSEPNQALMTESIKKINGKTLKCESLIKPMFLLSLVRENKGNTQSLRDILKIILLEFIGRCLSKYKTNECDATSYKDFFYNGDEDIEDKLNKHKKETVKQFELDNNATLENFYTINELKCAIKKYVTGRVNRLSKELKSCIKITLNIDKIYKLRQYASCGNIMWSTIKSWAEEMDIHKDIIHEAFSLDQVELYVYHALKYRDSKQRLYYRKILPSNDLHQQIKSKITQELIRNYKNELLSQIEKDEIKKWKERYSKIHYPMIMPMTKEQIIDAAQKRGIRVYKETFEIVYKRYDPKLMLLREACQSSQCPHFLVPHRNFNQHLEVDREKPNFAHCLHKVTSDSINMTTDDIIKKVASGYLLRKRNERLPKPPSLSYLRNRIDEIDNLNKIYKKMKLS</sequence>
<dbReference type="SUPFAM" id="SSF53300">
    <property type="entry name" value="vWA-like"/>
    <property type="match status" value="1"/>
</dbReference>
<dbReference type="InterPro" id="IPR036465">
    <property type="entry name" value="vWFA_dom_sf"/>
</dbReference>
<evidence type="ECO:0008006" key="2">
    <source>
        <dbReference type="Google" id="ProtNLM"/>
    </source>
</evidence>
<dbReference type="EMBL" id="LC738879">
    <property type="protein sequence ID" value="BDT62893.1"/>
    <property type="molecule type" value="Genomic_DNA"/>
</dbReference>
<reference evidence="1" key="1">
    <citation type="submission" date="2022-10" db="EMBL/GenBank/DDBJ databases">
        <title>Genome sequences of endogenous nimaviruses in decapod crustaceans.</title>
        <authorList>
            <person name="Kawato S."/>
            <person name="Nozaki R."/>
            <person name="Kondo H."/>
            <person name="Hirono I."/>
        </authorList>
    </citation>
    <scope>NUCLEOTIDE SEQUENCE</scope>
    <source>
        <strain evidence="1">Ube2021</strain>
    </source>
</reference>
<dbReference type="CDD" id="cd00198">
    <property type="entry name" value="vWFA"/>
    <property type="match status" value="1"/>
</dbReference>
<name>A0A9C7BMT3_9VIRU</name>